<accession>A0A5S9MUM7</accession>
<evidence type="ECO:0000313" key="3">
    <source>
        <dbReference type="Proteomes" id="UP000434580"/>
    </source>
</evidence>
<protein>
    <submittedName>
        <fullName evidence="2">Uncharacterized protein</fullName>
    </submittedName>
</protein>
<dbReference type="EMBL" id="CACSII010000001">
    <property type="protein sequence ID" value="CAA0083781.1"/>
    <property type="molecule type" value="Genomic_DNA"/>
</dbReference>
<dbReference type="Proteomes" id="UP000434580">
    <property type="component" value="Unassembled WGS sequence"/>
</dbReference>
<feature type="region of interest" description="Disordered" evidence="1">
    <location>
        <begin position="30"/>
        <end position="65"/>
    </location>
</feature>
<evidence type="ECO:0000256" key="1">
    <source>
        <dbReference type="SAM" id="MobiDB-lite"/>
    </source>
</evidence>
<dbReference type="AlphaFoldDB" id="A0A5S9MUM7"/>
<name>A0A5S9MUM7_9GAMM</name>
<sequence>MAKKAKSSEVQLCFFYRWMTKRGVVHQKTPSETANFESKRQNTLMGTSQKLMNTLSSESSGNGYR</sequence>
<organism evidence="2 3">
    <name type="scientific">BD1-7 clade bacterium</name>
    <dbReference type="NCBI Taxonomy" id="2029982"/>
    <lineage>
        <taxon>Bacteria</taxon>
        <taxon>Pseudomonadati</taxon>
        <taxon>Pseudomonadota</taxon>
        <taxon>Gammaproteobacteria</taxon>
        <taxon>Cellvibrionales</taxon>
        <taxon>Spongiibacteraceae</taxon>
        <taxon>BD1-7 clade</taxon>
    </lineage>
</organism>
<gene>
    <name evidence="2" type="ORF">DPBNPPHM_00634</name>
</gene>
<proteinExistence type="predicted"/>
<evidence type="ECO:0000313" key="2">
    <source>
        <dbReference type="EMBL" id="CAA0083781.1"/>
    </source>
</evidence>
<reference evidence="2 3" key="1">
    <citation type="submission" date="2019-11" db="EMBL/GenBank/DDBJ databases">
        <authorList>
            <person name="Holert J."/>
        </authorList>
    </citation>
    <scope>NUCLEOTIDE SEQUENCE [LARGE SCALE GENOMIC DNA]</scope>
    <source>
        <strain evidence="2">BC5_2</strain>
    </source>
</reference>